<dbReference type="Proteomes" id="UP000824890">
    <property type="component" value="Unassembled WGS sequence"/>
</dbReference>
<comment type="subcellular location">
    <subcellularLocation>
        <location evidence="1">Membrane</location>
        <topology evidence="1">Multi-pass membrane protein</topology>
    </subcellularLocation>
</comment>
<evidence type="ECO:0000256" key="6">
    <source>
        <dbReference type="SAM" id="Coils"/>
    </source>
</evidence>
<protein>
    <submittedName>
        <fullName evidence="9">Uncharacterized protein</fullName>
    </submittedName>
</protein>
<evidence type="ECO:0000313" key="9">
    <source>
        <dbReference type="EMBL" id="KAH0903591.1"/>
    </source>
</evidence>
<accession>A0ABQ8BHB0</accession>
<dbReference type="HAMAP" id="MF_01938">
    <property type="entry name" value="MenA_2"/>
    <property type="match status" value="1"/>
</dbReference>
<keyword evidence="4 8" id="KW-1133">Transmembrane helix</keyword>
<dbReference type="Gene3D" id="1.10.1170.10">
    <property type="entry name" value="Inhibitor Of Apoptosis Protein (2mihbC-IAP-1), Chain A"/>
    <property type="match status" value="1"/>
</dbReference>
<keyword evidence="2" id="KW-0808">Transferase</keyword>
<sequence>MLGGNNENPLPQDSQFQYQTNTSLNQLHLLGTMRAGCTIDPINYFANDNLATMSRNNSKRARETETNHSIQRQQKLQSSLDYNYNNNSVAQDEAPKQNLVSTGLRLSYDNDERNSCANGSITTPMFQSLGDTIRLDLDRQKEELDQFLKFQGNQLAKGVSDIKQRHVTSFVTALEKDVSMKLQEKDQEIENMKKKNRELVEKIKQVAVESQNWHYRAKYNESVVNALKVSLQQVMSHGNNTNPGGVLAVEEGYGDSEIDDEAASYNYMNIRGMPNTGMRCKSCNVKEVSVLLVPCRHLSLCKDCDVFTGFCPVCQSFKTSSVQFSLSLRYNVWVCSQKVNQSVCETEIQKLPRGDLITRLPVLENLNAKRKRNLRVGGPIVCKSYQEDTEKLYQEEEIPKAKLIWRAIKLPIYSVALVPLTVAASAAYLETGLVLVRRYATLMLSSVLIITWLNLSNDVYDFDTGADKNKRESVVNMVGSRAGTFAAAITTLVLGVSGLIWISWTASNIRAILLLASAILCGYVYQCPPFRLSYQGLGEPLCFAAFGPFATTAFYLLLGGGSSEMRHLPLSTRVLSSSLLVGFTTSLILFCSHFHQVEGDLAVGKFSPLVRLGTEKGAFVVRWAIRLLYLMLLVLGLTKILPVTCTLLCFLTLPVGNLGSSYVEKYHKENEKIFMAKYYCVRLHALFGAALSLGLVIAR</sequence>
<comment type="caution">
    <text evidence="9">The sequence shown here is derived from an EMBL/GenBank/DDBJ whole genome shotgun (WGS) entry which is preliminary data.</text>
</comment>
<feature type="compositionally biased region" description="Polar residues" evidence="7">
    <location>
        <begin position="67"/>
        <end position="76"/>
    </location>
</feature>
<keyword evidence="5 8" id="KW-0472">Membrane</keyword>
<keyword evidence="6" id="KW-0175">Coiled coil</keyword>
<keyword evidence="10" id="KW-1185">Reference proteome</keyword>
<dbReference type="InterPro" id="IPR011029">
    <property type="entry name" value="DEATH-like_dom_sf"/>
</dbReference>
<organism evidence="9 10">
    <name type="scientific">Brassica napus</name>
    <name type="common">Rape</name>
    <dbReference type="NCBI Taxonomy" id="3708"/>
    <lineage>
        <taxon>Eukaryota</taxon>
        <taxon>Viridiplantae</taxon>
        <taxon>Streptophyta</taxon>
        <taxon>Embryophyta</taxon>
        <taxon>Tracheophyta</taxon>
        <taxon>Spermatophyta</taxon>
        <taxon>Magnoliopsida</taxon>
        <taxon>eudicotyledons</taxon>
        <taxon>Gunneridae</taxon>
        <taxon>Pentapetalae</taxon>
        <taxon>rosids</taxon>
        <taxon>malvids</taxon>
        <taxon>Brassicales</taxon>
        <taxon>Brassicaceae</taxon>
        <taxon>Brassiceae</taxon>
        <taxon>Brassica</taxon>
    </lineage>
</organism>
<feature type="transmembrane region" description="Helical" evidence="8">
    <location>
        <begin position="627"/>
        <end position="658"/>
    </location>
</feature>
<feature type="transmembrane region" description="Helical" evidence="8">
    <location>
        <begin position="410"/>
        <end position="429"/>
    </location>
</feature>
<evidence type="ECO:0000313" key="10">
    <source>
        <dbReference type="Proteomes" id="UP000824890"/>
    </source>
</evidence>
<feature type="transmembrane region" description="Helical" evidence="8">
    <location>
        <begin position="679"/>
        <end position="698"/>
    </location>
</feature>
<dbReference type="InterPro" id="IPR026046">
    <property type="entry name" value="UBIAD1"/>
</dbReference>
<evidence type="ECO:0000256" key="5">
    <source>
        <dbReference type="ARBA" id="ARBA00023136"/>
    </source>
</evidence>
<reference evidence="9 10" key="1">
    <citation type="submission" date="2021-05" db="EMBL/GenBank/DDBJ databases">
        <title>Genome Assembly of Synthetic Allotetraploid Brassica napus Reveals Homoeologous Exchanges between Subgenomes.</title>
        <authorList>
            <person name="Davis J.T."/>
        </authorList>
    </citation>
    <scope>NUCLEOTIDE SEQUENCE [LARGE SCALE GENOMIC DNA]</scope>
    <source>
        <strain evidence="10">cv. Da-Ae</strain>
        <tissue evidence="9">Seedling</tissue>
    </source>
</reference>
<dbReference type="EMBL" id="JAGKQM010000011">
    <property type="protein sequence ID" value="KAH0903591.1"/>
    <property type="molecule type" value="Genomic_DNA"/>
</dbReference>
<evidence type="ECO:0000256" key="8">
    <source>
        <dbReference type="SAM" id="Phobius"/>
    </source>
</evidence>
<dbReference type="Gene3D" id="1.10.533.10">
    <property type="entry name" value="Death Domain, Fas"/>
    <property type="match status" value="1"/>
</dbReference>
<feature type="transmembrane region" description="Helical" evidence="8">
    <location>
        <begin position="570"/>
        <end position="590"/>
    </location>
</feature>
<name>A0ABQ8BHB0_BRANA</name>
<dbReference type="PANTHER" id="PTHR13929:SF0">
    <property type="entry name" value="UBIA PRENYLTRANSFERASE DOMAIN-CONTAINING PROTEIN 1"/>
    <property type="match status" value="1"/>
</dbReference>
<evidence type="ECO:0000256" key="3">
    <source>
        <dbReference type="ARBA" id="ARBA00022692"/>
    </source>
</evidence>
<evidence type="ECO:0000256" key="4">
    <source>
        <dbReference type="ARBA" id="ARBA00022989"/>
    </source>
</evidence>
<dbReference type="InterPro" id="IPR000537">
    <property type="entry name" value="UbiA_prenyltransferase"/>
</dbReference>
<dbReference type="Gene3D" id="1.10.8.10">
    <property type="entry name" value="DNA helicase RuvA subunit, C-terminal domain"/>
    <property type="match status" value="1"/>
</dbReference>
<dbReference type="Pfam" id="PF13920">
    <property type="entry name" value="zf-C3HC4_3"/>
    <property type="match status" value="1"/>
</dbReference>
<keyword evidence="3 8" id="KW-0812">Transmembrane</keyword>
<evidence type="ECO:0000256" key="1">
    <source>
        <dbReference type="ARBA" id="ARBA00004141"/>
    </source>
</evidence>
<feature type="coiled-coil region" evidence="6">
    <location>
        <begin position="175"/>
        <end position="209"/>
    </location>
</feature>
<dbReference type="NCBIfam" id="TIGR02235">
    <property type="entry name" value="menA_cyano-plnt"/>
    <property type="match status" value="1"/>
</dbReference>
<feature type="transmembrane region" description="Helical" evidence="8">
    <location>
        <begin position="509"/>
        <end position="525"/>
    </location>
</feature>
<proteinExistence type="inferred from homology"/>
<dbReference type="Pfam" id="PF01040">
    <property type="entry name" value="UbiA"/>
    <property type="match status" value="1"/>
</dbReference>
<feature type="transmembrane region" description="Helical" evidence="8">
    <location>
        <begin position="537"/>
        <end position="558"/>
    </location>
</feature>
<evidence type="ECO:0000256" key="2">
    <source>
        <dbReference type="ARBA" id="ARBA00022679"/>
    </source>
</evidence>
<gene>
    <name evidence="9" type="ORF">HID58_043094</name>
</gene>
<feature type="transmembrane region" description="Helical" evidence="8">
    <location>
        <begin position="436"/>
        <end position="455"/>
    </location>
</feature>
<feature type="region of interest" description="Disordered" evidence="7">
    <location>
        <begin position="57"/>
        <end position="76"/>
    </location>
</feature>
<evidence type="ECO:0000256" key="7">
    <source>
        <dbReference type="SAM" id="MobiDB-lite"/>
    </source>
</evidence>
<dbReference type="CDD" id="cd13962">
    <property type="entry name" value="PT_UbiA_UBIAD1"/>
    <property type="match status" value="1"/>
</dbReference>
<dbReference type="PANTHER" id="PTHR13929">
    <property type="entry name" value="1,4-DIHYDROXY-2-NAPHTHOATE OCTAPRENYLTRANSFERASE"/>
    <property type="match status" value="1"/>
</dbReference>
<dbReference type="InterPro" id="IPR011937">
    <property type="entry name" value="DHNA_phytyltransferase_MenA"/>
</dbReference>
<feature type="transmembrane region" description="Helical" evidence="8">
    <location>
        <begin position="482"/>
        <end position="502"/>
    </location>
</feature>